<dbReference type="PROSITE" id="PS51318">
    <property type="entry name" value="TAT"/>
    <property type="match status" value="1"/>
</dbReference>
<dbReference type="Gene3D" id="3.40.190.170">
    <property type="entry name" value="Bacterial extracellular solute-binding protein, family 7"/>
    <property type="match status" value="1"/>
</dbReference>
<dbReference type="InterPro" id="IPR026289">
    <property type="entry name" value="SBP_TakP-like"/>
</dbReference>
<keyword evidence="3" id="KW-0479">Metal-binding</keyword>
<dbReference type="Proteomes" id="UP000773614">
    <property type="component" value="Unassembled WGS sequence"/>
</dbReference>
<keyword evidence="4" id="KW-0175">Coiled coil</keyword>
<proteinExistence type="predicted"/>
<dbReference type="InterPro" id="IPR006311">
    <property type="entry name" value="TAT_signal"/>
</dbReference>
<name>A0A964T3G6_9HYPH</name>
<dbReference type="CDD" id="cd13604">
    <property type="entry name" value="PBP2_TRAP_ketoacid_lactate_like"/>
    <property type="match status" value="1"/>
</dbReference>
<feature type="binding site" evidence="2">
    <location>
        <position position="154"/>
    </location>
    <ligand>
        <name>substrate</name>
    </ligand>
</feature>
<protein>
    <submittedName>
        <fullName evidence="6">TRAP transporter substrate-binding protein</fullName>
    </submittedName>
</protein>
<keyword evidence="1 5" id="KW-0732">Signal</keyword>
<dbReference type="RefSeq" id="WP_161140118.1">
    <property type="nucleotide sequence ID" value="NZ_SPKJ01000021.1"/>
</dbReference>
<feature type="signal peptide" evidence="5">
    <location>
        <begin position="1"/>
        <end position="26"/>
    </location>
</feature>
<dbReference type="GO" id="GO:0055085">
    <property type="term" value="P:transmembrane transport"/>
    <property type="evidence" value="ECO:0007669"/>
    <property type="project" value="InterPro"/>
</dbReference>
<dbReference type="EMBL" id="SPKJ01000021">
    <property type="protein sequence ID" value="MYZ47768.1"/>
    <property type="molecule type" value="Genomic_DNA"/>
</dbReference>
<dbReference type="PANTHER" id="PTHR33376">
    <property type="match status" value="1"/>
</dbReference>
<dbReference type="OrthoDB" id="9780733at2"/>
<organism evidence="6 7">
    <name type="scientific">Propylenella binzhouense</name>
    <dbReference type="NCBI Taxonomy" id="2555902"/>
    <lineage>
        <taxon>Bacteria</taxon>
        <taxon>Pseudomonadati</taxon>
        <taxon>Pseudomonadota</taxon>
        <taxon>Alphaproteobacteria</taxon>
        <taxon>Hyphomicrobiales</taxon>
        <taxon>Propylenellaceae</taxon>
        <taxon>Propylenella</taxon>
    </lineage>
</organism>
<feature type="coiled-coil region" evidence="4">
    <location>
        <begin position="259"/>
        <end position="286"/>
    </location>
</feature>
<feature type="binding site" evidence="2">
    <location>
        <position position="175"/>
    </location>
    <ligand>
        <name>substrate</name>
    </ligand>
</feature>
<evidence type="ECO:0000313" key="7">
    <source>
        <dbReference type="Proteomes" id="UP000773614"/>
    </source>
</evidence>
<evidence type="ECO:0000256" key="2">
    <source>
        <dbReference type="PIRSR" id="PIRSR039026-1"/>
    </source>
</evidence>
<evidence type="ECO:0000256" key="4">
    <source>
        <dbReference type="SAM" id="Coils"/>
    </source>
</evidence>
<dbReference type="GO" id="GO:0031317">
    <property type="term" value="C:tripartite ATP-independent periplasmic transporter complex"/>
    <property type="evidence" value="ECO:0007669"/>
    <property type="project" value="InterPro"/>
</dbReference>
<feature type="binding site" evidence="3">
    <location>
        <position position="212"/>
    </location>
    <ligand>
        <name>substrate</name>
    </ligand>
</feature>
<evidence type="ECO:0000313" key="6">
    <source>
        <dbReference type="EMBL" id="MYZ47768.1"/>
    </source>
</evidence>
<dbReference type="Gene3D" id="3.40.190.10">
    <property type="entry name" value="Periplasmic binding protein-like II"/>
    <property type="match status" value="1"/>
</dbReference>
<feature type="chain" id="PRO_5036800092" evidence="5">
    <location>
        <begin position="27"/>
        <end position="357"/>
    </location>
</feature>
<evidence type="ECO:0000256" key="1">
    <source>
        <dbReference type="ARBA" id="ARBA00022729"/>
    </source>
</evidence>
<dbReference type="InterPro" id="IPR018389">
    <property type="entry name" value="DctP_fam"/>
</dbReference>
<dbReference type="GO" id="GO:0046872">
    <property type="term" value="F:metal ion binding"/>
    <property type="evidence" value="ECO:0007669"/>
    <property type="project" value="UniProtKB-KW"/>
</dbReference>
<dbReference type="Pfam" id="PF03480">
    <property type="entry name" value="DctP"/>
    <property type="match status" value="1"/>
</dbReference>
<keyword evidence="7" id="KW-1185">Reference proteome</keyword>
<gene>
    <name evidence="6" type="ORF">E4O86_08590</name>
</gene>
<accession>A0A964T3G6</accession>
<evidence type="ECO:0000256" key="3">
    <source>
        <dbReference type="PIRSR" id="PIRSR039026-2"/>
    </source>
</evidence>
<dbReference type="AlphaFoldDB" id="A0A964T3G6"/>
<dbReference type="InterPro" id="IPR038404">
    <property type="entry name" value="TRAP_DctP_sf"/>
</dbReference>
<dbReference type="NCBIfam" id="NF037995">
    <property type="entry name" value="TRAP_S1"/>
    <property type="match status" value="1"/>
</dbReference>
<dbReference type="PIRSF" id="PIRSF039026">
    <property type="entry name" value="SiaP"/>
    <property type="match status" value="1"/>
</dbReference>
<comment type="caution">
    <text evidence="6">The sequence shown here is derived from an EMBL/GenBank/DDBJ whole genome shotgun (WGS) entry which is preliminary data.</text>
</comment>
<feature type="binding site" evidence="3">
    <location>
        <position position="213"/>
    </location>
    <ligand>
        <name>Na(+)</name>
        <dbReference type="ChEBI" id="CHEBI:29101"/>
    </ligand>
</feature>
<evidence type="ECO:0000256" key="5">
    <source>
        <dbReference type="SAM" id="SignalP"/>
    </source>
</evidence>
<dbReference type="PANTHER" id="PTHR33376:SF5">
    <property type="entry name" value="EXTRACYTOPLASMIC SOLUTE RECEPTOR PROTEIN"/>
    <property type="match status" value="1"/>
</dbReference>
<reference evidence="6" key="1">
    <citation type="submission" date="2019-03" db="EMBL/GenBank/DDBJ databases">
        <title>Afifella sp. nov., isolated from activated sludge.</title>
        <authorList>
            <person name="Li Q."/>
            <person name="Liu Y."/>
        </authorList>
    </citation>
    <scope>NUCLEOTIDE SEQUENCE</scope>
    <source>
        <strain evidence="6">L72</strain>
    </source>
</reference>
<sequence>MNALTRRNLLSGGAVAAASLATPALAQGKTEWRMVTSWPKNLPGPGMTAERLAQRIGAMSGGRLTVRLYAAGEIVSGLEVLDAVRGGAADAGHTASFYWQGKHPATVFFTTFPFGLTPTEHMAWIEHGGGQALWDELYARFEVKPFMAGNPGFNMGGWFVRPIRSLDDIRGLRLRVAGTGGEIYRRLGATPLTTPVSEILPALQSGMIDGAEFLGPQSDLASGFYKVARYYHHPGFNKPNGTGELIVSAKAWNALPDDLKAVVENAARAENAYSLAEAELMNARALAALKEKDIELVRFPADVVRAAQGAAAAILDEIAATDAIAGRIVASYRAARATLAPWSEVSVRSFLEARDPD</sequence>